<dbReference type="Gene3D" id="3.30.300.30">
    <property type="match status" value="1"/>
</dbReference>
<evidence type="ECO:0000259" key="3">
    <source>
        <dbReference type="Pfam" id="PF00501"/>
    </source>
</evidence>
<dbReference type="AlphaFoldDB" id="A0AAP7A1D6"/>
<reference evidence="5 6" key="1">
    <citation type="submission" date="2020-05" db="EMBL/GenBank/DDBJ databases">
        <title>Whole genome sequencing and identification of novel metabolites from Paenibacillus alvei strain JR949.</title>
        <authorList>
            <person name="Rajendhran J."/>
            <person name="Sree Pranav P."/>
            <person name="Mahalakshmi B."/>
            <person name="Karthikeyan R."/>
        </authorList>
    </citation>
    <scope>NUCLEOTIDE SEQUENCE [LARGE SCALE GENOMIC DNA]</scope>
    <source>
        <strain evidence="5 6">JR949</strain>
    </source>
</reference>
<name>A0AAP7A1D6_PAEAL</name>
<evidence type="ECO:0000313" key="6">
    <source>
        <dbReference type="Proteomes" id="UP000552038"/>
    </source>
</evidence>
<dbReference type="PANTHER" id="PTHR43767:SF9">
    <property type="entry name" value="LONG-CHAIN-FATTY-ACID--COA LIGASE"/>
    <property type="match status" value="1"/>
</dbReference>
<comment type="similarity">
    <text evidence="1">Belongs to the ATP-dependent AMP-binding enzyme family.</text>
</comment>
<dbReference type="InterPro" id="IPR020845">
    <property type="entry name" value="AMP-binding_CS"/>
</dbReference>
<dbReference type="SUPFAM" id="SSF56801">
    <property type="entry name" value="Acetyl-CoA synthetase-like"/>
    <property type="match status" value="1"/>
</dbReference>
<keyword evidence="2 5" id="KW-0436">Ligase</keyword>
<evidence type="ECO:0000259" key="4">
    <source>
        <dbReference type="Pfam" id="PF13193"/>
    </source>
</evidence>
<dbReference type="InterPro" id="IPR050237">
    <property type="entry name" value="ATP-dep_AMP-bd_enzyme"/>
</dbReference>
<dbReference type="PANTHER" id="PTHR43767">
    <property type="entry name" value="LONG-CHAIN-FATTY-ACID--COA LIGASE"/>
    <property type="match status" value="1"/>
</dbReference>
<dbReference type="CDD" id="cd05936">
    <property type="entry name" value="FC-FACS_FadD_like"/>
    <property type="match status" value="1"/>
</dbReference>
<dbReference type="GO" id="GO:0016877">
    <property type="term" value="F:ligase activity, forming carbon-sulfur bonds"/>
    <property type="evidence" value="ECO:0007669"/>
    <property type="project" value="UniProtKB-ARBA"/>
</dbReference>
<dbReference type="Proteomes" id="UP000552038">
    <property type="component" value="Unassembled WGS sequence"/>
</dbReference>
<dbReference type="FunFam" id="3.30.300.30:FF:000008">
    <property type="entry name" value="2,3-dihydroxybenzoate-AMP ligase"/>
    <property type="match status" value="1"/>
</dbReference>
<dbReference type="RefSeq" id="WP_171419668.1">
    <property type="nucleotide sequence ID" value="NZ_JABFOR010000061.1"/>
</dbReference>
<dbReference type="Gene3D" id="3.40.50.12780">
    <property type="entry name" value="N-terminal domain of ligase-like"/>
    <property type="match status" value="1"/>
</dbReference>
<dbReference type="FunFam" id="3.40.50.12780:FF:000003">
    <property type="entry name" value="Long-chain-fatty-acid--CoA ligase FadD"/>
    <property type="match status" value="1"/>
</dbReference>
<protein>
    <submittedName>
        <fullName evidence="5">Long-chain fatty acid--CoA ligase</fullName>
    </submittedName>
</protein>
<proteinExistence type="inferred from homology"/>
<gene>
    <name evidence="5" type="ORF">HMI46_25515</name>
</gene>
<evidence type="ECO:0000313" key="5">
    <source>
        <dbReference type="EMBL" id="NOJ73875.1"/>
    </source>
</evidence>
<dbReference type="Pfam" id="PF00501">
    <property type="entry name" value="AMP-binding"/>
    <property type="match status" value="1"/>
</dbReference>
<sequence>MPLEKPWLRHYPQEIDPTYDYPRHNVAQFLIDAAREYPKRPALEFMGKRLSYEQLLEECCRFANALVRLGIGSKERVAIMLPNCPQTVIAYYGTLMAGCIAVLTNPLYKERELAIQLSDSGAAAIVTLDVLYPRVRAVQARTQLRHTIVTSIKDYLPFPKNVLFSLKMKKNVQAAGVKYDDHVHAFAPLLKSVPPKFICAEVDGENDLALLQYTGGTTSTPKGVMLTHRNLVANTMQSAAWFYKVKRGEEIFLGALPFFHVFGMTILMNLCTLCRGMNVLVPKFEASEMLQIIHKLRPTVFPGAPTMYISLINHPDTNRYDLSSIHTCISGASSLPLEVQEKFEALTGCVLIEGYGLTEASPITHANLLWGKRKNGSIGIPFPDTEAKIVDSYTGEELPQGEVGELIIRGPQVMKGYWNKPEETVTALRDGWLYTGDLGRQDEEGFFSIIDRKKDLIIAGGFNIYPREVEEVLYEHPSVKEAVVVGVPDAYRGETVKAYIVTRAGAQVTEDELNVWCRERMASFKVPRQYEFRSELPKTIAGKVLRRMLLEEDELVKK</sequence>
<dbReference type="InterPro" id="IPR042099">
    <property type="entry name" value="ANL_N_sf"/>
</dbReference>
<dbReference type="Pfam" id="PF13193">
    <property type="entry name" value="AMP-binding_C"/>
    <property type="match status" value="1"/>
</dbReference>
<evidence type="ECO:0000256" key="2">
    <source>
        <dbReference type="ARBA" id="ARBA00022598"/>
    </source>
</evidence>
<feature type="domain" description="AMP-binding enzyme C-terminal" evidence="4">
    <location>
        <begin position="468"/>
        <end position="543"/>
    </location>
</feature>
<dbReference type="InterPro" id="IPR045851">
    <property type="entry name" value="AMP-bd_C_sf"/>
</dbReference>
<feature type="domain" description="AMP-dependent synthetase/ligase" evidence="3">
    <location>
        <begin position="32"/>
        <end position="418"/>
    </location>
</feature>
<dbReference type="InterPro" id="IPR025110">
    <property type="entry name" value="AMP-bd_C"/>
</dbReference>
<dbReference type="PROSITE" id="PS00455">
    <property type="entry name" value="AMP_BINDING"/>
    <property type="match status" value="1"/>
</dbReference>
<evidence type="ECO:0000256" key="1">
    <source>
        <dbReference type="ARBA" id="ARBA00006432"/>
    </source>
</evidence>
<accession>A0AAP7A1D6</accession>
<organism evidence="5 6">
    <name type="scientific">Paenibacillus alvei</name>
    <name type="common">Bacillus alvei</name>
    <dbReference type="NCBI Taxonomy" id="44250"/>
    <lineage>
        <taxon>Bacteria</taxon>
        <taxon>Bacillati</taxon>
        <taxon>Bacillota</taxon>
        <taxon>Bacilli</taxon>
        <taxon>Bacillales</taxon>
        <taxon>Paenibacillaceae</taxon>
        <taxon>Paenibacillus</taxon>
    </lineage>
</organism>
<comment type="caution">
    <text evidence="5">The sequence shown here is derived from an EMBL/GenBank/DDBJ whole genome shotgun (WGS) entry which is preliminary data.</text>
</comment>
<dbReference type="EMBL" id="JABFOR010000061">
    <property type="protein sequence ID" value="NOJ73875.1"/>
    <property type="molecule type" value="Genomic_DNA"/>
</dbReference>
<dbReference type="InterPro" id="IPR000873">
    <property type="entry name" value="AMP-dep_synth/lig_dom"/>
</dbReference>